<evidence type="ECO:0000313" key="1">
    <source>
        <dbReference type="EMBL" id="SCZ34132.1"/>
    </source>
</evidence>
<dbReference type="EMBL" id="FMVW01000003">
    <property type="protein sequence ID" value="SCZ34132.1"/>
    <property type="molecule type" value="Genomic_DNA"/>
</dbReference>
<gene>
    <name evidence="1" type="ORF">SAMN03080610_01642</name>
</gene>
<accession>A0A1G5N9S8</accession>
<dbReference type="InterPro" id="IPR022243">
    <property type="entry name" value="DUF3768"/>
</dbReference>
<keyword evidence="2" id="KW-1185">Reference proteome</keyword>
<proteinExistence type="predicted"/>
<dbReference type="STRING" id="1120955.SAMN03080610_01642"/>
<evidence type="ECO:0008006" key="3">
    <source>
        <dbReference type="Google" id="ProtNLM"/>
    </source>
</evidence>
<protein>
    <recommendedName>
        <fullName evidence="3">DUF3768 domain-containing protein</fullName>
    </recommendedName>
</protein>
<dbReference type="Pfam" id="PF12599">
    <property type="entry name" value="DUF3768"/>
    <property type="match status" value="1"/>
</dbReference>
<evidence type="ECO:0000313" key="2">
    <source>
        <dbReference type="Proteomes" id="UP000199347"/>
    </source>
</evidence>
<sequence length="107" mass="12192">MSARIAELNDLLRTTFLTGRVVFTEGIRALPDDKREAVITAVRTFSAFTEGDDPYGEHDFGAFEIEEVGTVFWKIDYYDADYQYLSPDPAEPAVTRRVLTIMLAEEY</sequence>
<dbReference type="AlphaFoldDB" id="A0A1G5N9S8"/>
<dbReference type="Proteomes" id="UP000199347">
    <property type="component" value="Unassembled WGS sequence"/>
</dbReference>
<reference evidence="1 2" key="1">
    <citation type="submission" date="2016-10" db="EMBL/GenBank/DDBJ databases">
        <authorList>
            <person name="de Groot N.N."/>
        </authorList>
    </citation>
    <scope>NUCLEOTIDE SEQUENCE [LARGE SCALE GENOMIC DNA]</scope>
    <source>
        <strain evidence="1 2">DSM 2698</strain>
    </source>
</reference>
<dbReference type="RefSeq" id="WP_092811480.1">
    <property type="nucleotide sequence ID" value="NZ_FMVW01000003.1"/>
</dbReference>
<organism evidence="1 2">
    <name type="scientific">Afifella marina DSM 2698</name>
    <dbReference type="NCBI Taxonomy" id="1120955"/>
    <lineage>
        <taxon>Bacteria</taxon>
        <taxon>Pseudomonadati</taxon>
        <taxon>Pseudomonadota</taxon>
        <taxon>Alphaproteobacteria</taxon>
        <taxon>Hyphomicrobiales</taxon>
        <taxon>Afifellaceae</taxon>
        <taxon>Afifella</taxon>
    </lineage>
</organism>
<dbReference type="OrthoDB" id="1495368at2"/>
<name>A0A1G5N9S8_AFIMA</name>